<evidence type="ECO:0000256" key="1">
    <source>
        <dbReference type="ARBA" id="ARBA00004141"/>
    </source>
</evidence>
<dbReference type="InterPro" id="IPR003689">
    <property type="entry name" value="ZIP"/>
</dbReference>
<evidence type="ECO:0000313" key="8">
    <source>
        <dbReference type="Proteomes" id="UP000076722"/>
    </source>
</evidence>
<feature type="transmembrane region" description="Helical" evidence="6">
    <location>
        <begin position="278"/>
        <end position="300"/>
    </location>
</feature>
<keyword evidence="8" id="KW-1185">Reference proteome</keyword>
<feature type="transmembrane region" description="Helical" evidence="6">
    <location>
        <begin position="364"/>
        <end position="394"/>
    </location>
</feature>
<reference evidence="7 8" key="1">
    <citation type="journal article" date="2016" name="Mol. Biol. Evol.">
        <title>Comparative Genomics of Early-Diverging Mushroom-Forming Fungi Provides Insights into the Origins of Lignocellulose Decay Capabilities.</title>
        <authorList>
            <person name="Nagy L.G."/>
            <person name="Riley R."/>
            <person name="Tritt A."/>
            <person name="Adam C."/>
            <person name="Daum C."/>
            <person name="Floudas D."/>
            <person name="Sun H."/>
            <person name="Yadav J.S."/>
            <person name="Pangilinan J."/>
            <person name="Larsson K.H."/>
            <person name="Matsuura K."/>
            <person name="Barry K."/>
            <person name="Labutti K."/>
            <person name="Kuo R."/>
            <person name="Ohm R.A."/>
            <person name="Bhattacharya S.S."/>
            <person name="Shirouzu T."/>
            <person name="Yoshinaga Y."/>
            <person name="Martin F.M."/>
            <person name="Grigoriev I.V."/>
            <person name="Hibbett D.S."/>
        </authorList>
    </citation>
    <scope>NUCLEOTIDE SEQUENCE [LARGE SCALE GENOMIC DNA]</scope>
    <source>
        <strain evidence="7 8">HHB9708</strain>
    </source>
</reference>
<protein>
    <submittedName>
        <fullName evidence="7">Zip-domain-containing protein</fullName>
    </submittedName>
</protein>
<dbReference type="OrthoDB" id="448280at2759"/>
<feature type="compositionally biased region" description="Basic and acidic residues" evidence="5">
    <location>
        <begin position="112"/>
        <end position="129"/>
    </location>
</feature>
<feature type="compositionally biased region" description="Low complexity" evidence="5">
    <location>
        <begin position="136"/>
        <end position="147"/>
    </location>
</feature>
<name>A0A164WRI9_9AGAM</name>
<gene>
    <name evidence="7" type="ORF">SISNIDRAFT_494620</name>
</gene>
<dbReference type="PANTHER" id="PTHR11040">
    <property type="entry name" value="ZINC/IRON TRANSPORTER"/>
    <property type="match status" value="1"/>
</dbReference>
<keyword evidence="4 6" id="KW-0472">Membrane</keyword>
<dbReference type="Proteomes" id="UP000076722">
    <property type="component" value="Unassembled WGS sequence"/>
</dbReference>
<dbReference type="GO" id="GO:0005385">
    <property type="term" value="F:zinc ion transmembrane transporter activity"/>
    <property type="evidence" value="ECO:0007669"/>
    <property type="project" value="TreeGrafter"/>
</dbReference>
<evidence type="ECO:0000313" key="7">
    <source>
        <dbReference type="EMBL" id="KZS95291.1"/>
    </source>
</evidence>
<comment type="subcellular location">
    <subcellularLocation>
        <location evidence="1">Membrane</location>
        <topology evidence="1">Multi-pass membrane protein</topology>
    </subcellularLocation>
</comment>
<feature type="transmembrane region" description="Helical" evidence="6">
    <location>
        <begin position="220"/>
        <end position="241"/>
    </location>
</feature>
<dbReference type="GO" id="GO:0005886">
    <property type="term" value="C:plasma membrane"/>
    <property type="evidence" value="ECO:0007669"/>
    <property type="project" value="TreeGrafter"/>
</dbReference>
<sequence length="398" mass="43250">MSLADPNCRSALLVLSDGHPDIQRRLAALFVILFVSLLASALPSISTRYPRLRIHPTIFFILKHFGTGCVRESEPPLCGSKMAEEDRGDCYDFFIIHLSRGILTSPNPSSDNQHEHGAIEDPIEPYRDDPDPEDPSPSVSPSRLPSPILEPPSDDENSDTLHEISTGTGLVHIHAHSHSNSIDSNSKAYIQGHHRHERKHEHRPGARSSEYESTSDRRQVVGLLVLQVGIMLHSVIIGITLAVSNEFTSLIVAVIFHQLFEGLSLGIRISILPRTRPILPIILCILFALCTPLGVLVGLFAFPSGARGTPDEAEQVTAKIVQGMMTSISAGLLIYAATVEMLAGDFVMDKEMRKSGMKKQAMALISLILGAVAMSVIGTDSMIVAGCNLCIGLVDCMM</sequence>
<organism evidence="7 8">
    <name type="scientific">Sistotremastrum niveocremeum HHB9708</name>
    <dbReference type="NCBI Taxonomy" id="1314777"/>
    <lineage>
        <taxon>Eukaryota</taxon>
        <taxon>Fungi</taxon>
        <taxon>Dikarya</taxon>
        <taxon>Basidiomycota</taxon>
        <taxon>Agaricomycotina</taxon>
        <taxon>Agaricomycetes</taxon>
        <taxon>Sistotremastrales</taxon>
        <taxon>Sistotremastraceae</taxon>
        <taxon>Sertulicium</taxon>
        <taxon>Sertulicium niveocremeum</taxon>
    </lineage>
</organism>
<evidence type="ECO:0000256" key="3">
    <source>
        <dbReference type="ARBA" id="ARBA00022989"/>
    </source>
</evidence>
<feature type="transmembrane region" description="Helical" evidence="6">
    <location>
        <begin position="320"/>
        <end position="343"/>
    </location>
</feature>
<accession>A0A164WRI9</accession>
<proteinExistence type="predicted"/>
<feature type="region of interest" description="Disordered" evidence="5">
    <location>
        <begin position="104"/>
        <end position="162"/>
    </location>
</feature>
<evidence type="ECO:0000256" key="2">
    <source>
        <dbReference type="ARBA" id="ARBA00022692"/>
    </source>
</evidence>
<keyword evidence="3 6" id="KW-1133">Transmembrane helix</keyword>
<dbReference type="EMBL" id="KV419402">
    <property type="protein sequence ID" value="KZS95291.1"/>
    <property type="molecule type" value="Genomic_DNA"/>
</dbReference>
<dbReference type="AlphaFoldDB" id="A0A164WRI9"/>
<evidence type="ECO:0000256" key="5">
    <source>
        <dbReference type="SAM" id="MobiDB-lite"/>
    </source>
</evidence>
<keyword evidence="2 6" id="KW-0812">Transmembrane</keyword>
<feature type="region of interest" description="Disordered" evidence="5">
    <location>
        <begin position="191"/>
        <end position="213"/>
    </location>
</feature>
<dbReference type="PANTHER" id="PTHR11040:SF44">
    <property type="entry name" value="PROTEIN ZNTC-RELATED"/>
    <property type="match status" value="1"/>
</dbReference>
<feature type="transmembrane region" description="Helical" evidence="6">
    <location>
        <begin position="247"/>
        <end position="266"/>
    </location>
</feature>
<feature type="transmembrane region" description="Helical" evidence="6">
    <location>
        <begin position="26"/>
        <end position="45"/>
    </location>
</feature>
<feature type="compositionally biased region" description="Basic residues" evidence="5">
    <location>
        <begin position="192"/>
        <end position="202"/>
    </location>
</feature>
<dbReference type="Pfam" id="PF02535">
    <property type="entry name" value="Zip"/>
    <property type="match status" value="1"/>
</dbReference>
<dbReference type="STRING" id="1314777.A0A164WRI9"/>
<evidence type="ECO:0000256" key="4">
    <source>
        <dbReference type="ARBA" id="ARBA00023136"/>
    </source>
</evidence>
<evidence type="ECO:0000256" key="6">
    <source>
        <dbReference type="SAM" id="Phobius"/>
    </source>
</evidence>